<comment type="caution">
    <text evidence="3">The sequence shown here is derived from an EMBL/GenBank/DDBJ whole genome shotgun (WGS) entry which is preliminary data.</text>
</comment>
<dbReference type="PANTHER" id="PTHR12526:SF572">
    <property type="entry name" value="BLL5144 PROTEIN"/>
    <property type="match status" value="1"/>
</dbReference>
<sequence length="768" mass="81478">MAGTVSNIGITLAIVSTYPPRRCGIATYSRDLSVALNDAAPDVRVEICALDRDGLAYPATVRTVIRQDERGDYRKAAQQVAASGVGAVVIQHEYGIFGGVDGAWITDFAAELHRLGVPYLVTLHTVLSEPSPSQAGTLYRLCRNAAAVTVFTETARRLAVGTGIAPSDRIVHVPHGAPPPGSGGDVRPEVAATLDRLAGRRLLSTFGLLSPGKGLETAIAALGRIAERHPDVTYLIAGSTHPEIARQEGEHYRDELVLAVKGARMRDRVVFLDLFLSDAEISAVLARTEIFCTPYRSREQISSGALTFAVAAGCPVVSTSYFYAEDMLAGGAGITVPPEDPDAYAEALHTLLSDPERLERAREAARTQGAGLHWTAVARRFAGIARATAARRTRPVPDAVATDAAGMARVDVPKLKPTHLNRITDSGGIVQFSDRAKPDLGSGYCVDDVSRLAIVAAGLCDVPVRELKGADPHDWLDTSLGFLEAAYDPAALGSRNMRAATGEWLDEPHRGDHVGRLLWSLGAVAAGAAVPDKYRERAAALLVQAGPGLRALTSVRSTAYALLGLVRIPEPTAESALGVARLEAAFQSAATDDWPWFEDELTYDNARLPQALLAGAERAGDAAMAGHALRALDWYLGQVGLGAGAGGEEDGPGGEAEGHLTLVGNLWRRKGAPRPAYEGDEQPIDAAAVVEACVEAWRVTGREFYADRARRAFGWFLGANRLGLPLYDASSGGGRDGLRETDANQNQGAESTLAYYQALLALRSADLV</sequence>
<dbReference type="PANTHER" id="PTHR12526">
    <property type="entry name" value="GLYCOSYLTRANSFERASE"/>
    <property type="match status" value="1"/>
</dbReference>
<gene>
    <name evidence="3" type="ORF">KGQ19_36285</name>
</gene>
<evidence type="ECO:0000313" key="4">
    <source>
        <dbReference type="Proteomes" id="UP000730482"/>
    </source>
</evidence>
<dbReference type="EMBL" id="JAAFYZ010000182">
    <property type="protein sequence ID" value="MBS2552328.1"/>
    <property type="molecule type" value="Genomic_DNA"/>
</dbReference>
<evidence type="ECO:0000259" key="2">
    <source>
        <dbReference type="Pfam" id="PF00534"/>
    </source>
</evidence>
<dbReference type="InterPro" id="IPR001296">
    <property type="entry name" value="Glyco_trans_1"/>
</dbReference>
<evidence type="ECO:0000313" key="3">
    <source>
        <dbReference type="EMBL" id="MBS2552328.1"/>
    </source>
</evidence>
<dbReference type="EC" id="2.4.-.-" evidence="3"/>
<dbReference type="InterPro" id="IPR008928">
    <property type="entry name" value="6-hairpin_glycosidase_sf"/>
</dbReference>
<organism evidence="3 4">
    <name type="scientific">Catenulispora pinistramenti</name>
    <dbReference type="NCBI Taxonomy" id="2705254"/>
    <lineage>
        <taxon>Bacteria</taxon>
        <taxon>Bacillati</taxon>
        <taxon>Actinomycetota</taxon>
        <taxon>Actinomycetes</taxon>
        <taxon>Catenulisporales</taxon>
        <taxon>Catenulisporaceae</taxon>
        <taxon>Catenulispora</taxon>
    </lineage>
</organism>
<name>A0ABS5L1X9_9ACTN</name>
<accession>A0ABS5L1X9</accession>
<protein>
    <submittedName>
        <fullName evidence="3">Glycosyltransferase</fullName>
        <ecNumber evidence="3">2.4.-.-</ecNumber>
    </submittedName>
</protein>
<dbReference type="Gene3D" id="3.40.50.2000">
    <property type="entry name" value="Glycogen Phosphorylase B"/>
    <property type="match status" value="2"/>
</dbReference>
<dbReference type="SUPFAM" id="SSF48208">
    <property type="entry name" value="Six-hairpin glycosidases"/>
    <property type="match status" value="1"/>
</dbReference>
<feature type="domain" description="Glycosyl transferase family 1" evidence="2">
    <location>
        <begin position="202"/>
        <end position="367"/>
    </location>
</feature>
<dbReference type="RefSeq" id="WP_212017793.1">
    <property type="nucleotide sequence ID" value="NZ_JAAFYZ010000182.1"/>
</dbReference>
<dbReference type="Proteomes" id="UP000730482">
    <property type="component" value="Unassembled WGS sequence"/>
</dbReference>
<evidence type="ECO:0000256" key="1">
    <source>
        <dbReference type="ARBA" id="ARBA00022679"/>
    </source>
</evidence>
<reference evidence="3 4" key="1">
    <citation type="submission" date="2020-02" db="EMBL/GenBank/DDBJ databases">
        <title>Acidophilic actinobacteria isolated from forest soil.</title>
        <authorList>
            <person name="Golinska P."/>
        </authorList>
    </citation>
    <scope>NUCLEOTIDE SEQUENCE [LARGE SCALE GENOMIC DNA]</scope>
    <source>
        <strain evidence="3 4">NL8</strain>
    </source>
</reference>
<dbReference type="SUPFAM" id="SSF53756">
    <property type="entry name" value="UDP-Glycosyltransferase/glycogen phosphorylase"/>
    <property type="match status" value="1"/>
</dbReference>
<keyword evidence="1 3" id="KW-0808">Transferase</keyword>
<keyword evidence="3" id="KW-0328">Glycosyltransferase</keyword>
<keyword evidence="4" id="KW-1185">Reference proteome</keyword>
<dbReference type="Pfam" id="PF00534">
    <property type="entry name" value="Glycos_transf_1"/>
    <property type="match status" value="1"/>
</dbReference>
<dbReference type="GO" id="GO:0016757">
    <property type="term" value="F:glycosyltransferase activity"/>
    <property type="evidence" value="ECO:0007669"/>
    <property type="project" value="UniProtKB-KW"/>
</dbReference>
<proteinExistence type="predicted"/>